<evidence type="ECO:0000313" key="2">
    <source>
        <dbReference type="EMBL" id="ARP18143.1"/>
    </source>
</evidence>
<organism evidence="2">
    <name type="scientific">Vibrio alginolyticus</name>
    <dbReference type="NCBI Taxonomy" id="663"/>
    <lineage>
        <taxon>Bacteria</taxon>
        <taxon>Pseudomonadati</taxon>
        <taxon>Pseudomonadota</taxon>
        <taxon>Gammaproteobacteria</taxon>
        <taxon>Vibrionales</taxon>
        <taxon>Vibrionaceae</taxon>
        <taxon>Vibrio</taxon>
    </lineage>
</organism>
<dbReference type="EMBL" id="CP017902">
    <property type="protein sequence ID" value="ARP18143.1"/>
    <property type="molecule type" value="Genomic_DNA"/>
</dbReference>
<proteinExistence type="predicted"/>
<accession>A0A1W6UJZ9</accession>
<feature type="transmembrane region" description="Helical" evidence="1">
    <location>
        <begin position="51"/>
        <end position="73"/>
    </location>
</feature>
<keyword evidence="1" id="KW-1133">Transmembrane helix</keyword>
<sequence>MVKTFLENLHEWKGRLIAYCGGTGVSVFSETVAAKAQQSNELATSSPDITIANLISIGGLVVVIARLIFDIWVHFDKRKQGKKIDGCKATDRIGR</sequence>
<reference evidence="2" key="1">
    <citation type="submission" date="2016-10" db="EMBL/GenBank/DDBJ databases">
        <title>The High Quality Genome of Vibrio alginolyticus K01M1.</title>
        <authorList>
            <person name="Wendling C."/>
            <person name="Chibani C.M."/>
            <person name="Hertel R."/>
            <person name="Sproer C."/>
            <person name="Bunk B."/>
            <person name="Overmann J."/>
            <person name="Roth O."/>
            <person name="Liesegang H."/>
        </authorList>
    </citation>
    <scope>NUCLEOTIDE SEQUENCE</scope>
    <source>
        <strain evidence="2">K05K4</strain>
    </source>
</reference>
<name>A0A1W6UJZ9_VIBAL</name>
<dbReference type="RefSeq" id="WP_031812312.1">
    <property type="nucleotide sequence ID" value="NZ_CP017889.1"/>
</dbReference>
<evidence type="ECO:0000256" key="1">
    <source>
        <dbReference type="SAM" id="Phobius"/>
    </source>
</evidence>
<gene>
    <name evidence="2" type="ORF">K05K4_13050</name>
</gene>
<protein>
    <submittedName>
        <fullName evidence="2">Uncharacterized protein</fullName>
    </submittedName>
</protein>
<keyword evidence="1" id="KW-0472">Membrane</keyword>
<dbReference type="AlphaFoldDB" id="A0A1W6UJZ9"/>
<keyword evidence="1" id="KW-0812">Transmembrane</keyword>